<protein>
    <submittedName>
        <fullName evidence="1">Uncharacterized protein</fullName>
    </submittedName>
</protein>
<keyword evidence="2" id="KW-1185">Reference proteome</keyword>
<dbReference type="RefSeq" id="WP_046509853.1">
    <property type="nucleotide sequence ID" value="NZ_LANI01000032.1"/>
</dbReference>
<proteinExistence type="predicted"/>
<name>A0A0M2R5Z8_9PROT</name>
<dbReference type="OrthoDB" id="7451817at2"/>
<comment type="caution">
    <text evidence="1">The sequence shown here is derived from an EMBL/GenBank/DDBJ whole genome shotgun (WGS) entry which is preliminary data.</text>
</comment>
<dbReference type="AlphaFoldDB" id="A0A0M2R5Z8"/>
<dbReference type="Proteomes" id="UP000034491">
    <property type="component" value="Unassembled WGS sequence"/>
</dbReference>
<gene>
    <name evidence="1" type="ORF">WH95_18460</name>
</gene>
<evidence type="ECO:0000313" key="1">
    <source>
        <dbReference type="EMBL" id="KKJ75425.1"/>
    </source>
</evidence>
<accession>A0A0M2R5Z8</accession>
<dbReference type="EMBL" id="LANI01000032">
    <property type="protein sequence ID" value="KKJ75425.1"/>
    <property type="molecule type" value="Genomic_DNA"/>
</dbReference>
<reference evidence="1 2" key="1">
    <citation type="submission" date="2015-03" db="EMBL/GenBank/DDBJ databases">
        <title>Genome sequence of Kiloniella sp. P1-1, isolated from the gut microflora of Pacific white shrimp, Penaeus vannamei.</title>
        <authorList>
            <person name="Shao Z."/>
            <person name="Wang L."/>
            <person name="Li X."/>
        </authorList>
    </citation>
    <scope>NUCLEOTIDE SEQUENCE [LARGE SCALE GENOMIC DNA]</scope>
    <source>
        <strain evidence="1 2">P1-1</strain>
    </source>
</reference>
<dbReference type="STRING" id="1549748.WH95_18460"/>
<evidence type="ECO:0000313" key="2">
    <source>
        <dbReference type="Proteomes" id="UP000034491"/>
    </source>
</evidence>
<sequence>MTEKAKTKIKSSGYAALDIIRGRHSLKRRLKKGEKVFFDVRVQIDPDSRAWNDDGTSIEFGCIVLDVDEVEAAE</sequence>
<organism evidence="1 2">
    <name type="scientific">Kiloniella litopenaei</name>
    <dbReference type="NCBI Taxonomy" id="1549748"/>
    <lineage>
        <taxon>Bacteria</taxon>
        <taxon>Pseudomonadati</taxon>
        <taxon>Pseudomonadota</taxon>
        <taxon>Alphaproteobacteria</taxon>
        <taxon>Rhodospirillales</taxon>
        <taxon>Kiloniellaceae</taxon>
        <taxon>Kiloniella</taxon>
    </lineage>
</organism>